<keyword evidence="2 7" id="KW-0812">Transmembrane</keyword>
<evidence type="ECO:0000256" key="4">
    <source>
        <dbReference type="ARBA" id="ARBA00022989"/>
    </source>
</evidence>
<evidence type="ECO:0000256" key="3">
    <source>
        <dbReference type="ARBA" id="ARBA00022824"/>
    </source>
</evidence>
<dbReference type="RefSeq" id="XP_040692304.1">
    <property type="nucleotide sequence ID" value="XM_040834423.1"/>
</dbReference>
<keyword evidence="5 7" id="KW-0472">Membrane</keyword>
<dbReference type="Proteomes" id="UP000184383">
    <property type="component" value="Unassembled WGS sequence"/>
</dbReference>
<dbReference type="PANTHER" id="PTHR22911:SF6">
    <property type="entry name" value="SOLUTE CARRIER FAMILY 35 MEMBER G1"/>
    <property type="match status" value="1"/>
</dbReference>
<dbReference type="InterPro" id="IPR037185">
    <property type="entry name" value="EmrE-like"/>
</dbReference>
<feature type="domain" description="EamA" evidence="8">
    <location>
        <begin position="11"/>
        <end position="88"/>
    </location>
</feature>
<dbReference type="OrthoDB" id="306876at2759"/>
<dbReference type="STRING" id="1073089.A0A1L9RUS4"/>
<proteinExistence type="predicted"/>
<evidence type="ECO:0000259" key="8">
    <source>
        <dbReference type="Pfam" id="PF00892"/>
    </source>
</evidence>
<evidence type="ECO:0000256" key="1">
    <source>
        <dbReference type="ARBA" id="ARBA00004477"/>
    </source>
</evidence>
<dbReference type="InterPro" id="IPR000620">
    <property type="entry name" value="EamA_dom"/>
</dbReference>
<dbReference type="EMBL" id="KV878210">
    <property type="protein sequence ID" value="OJJ38628.1"/>
    <property type="molecule type" value="Genomic_DNA"/>
</dbReference>
<dbReference type="Pfam" id="PF00892">
    <property type="entry name" value="EamA"/>
    <property type="match status" value="1"/>
</dbReference>
<feature type="transmembrane region" description="Helical" evidence="7">
    <location>
        <begin position="114"/>
        <end position="137"/>
    </location>
</feature>
<gene>
    <name evidence="9" type="ORF">ASPWEDRAFT_36316</name>
</gene>
<feature type="transmembrane region" description="Helical" evidence="7">
    <location>
        <begin position="15"/>
        <end position="34"/>
    </location>
</feature>
<dbReference type="GO" id="GO:0016020">
    <property type="term" value="C:membrane"/>
    <property type="evidence" value="ECO:0007669"/>
    <property type="project" value="UniProtKB-SubCell"/>
</dbReference>
<comment type="subcellular location">
    <subcellularLocation>
        <location evidence="1">Endoplasmic reticulum membrane</location>
        <topology evidence="1">Multi-pass membrane protein</topology>
    </subcellularLocation>
</comment>
<feature type="region of interest" description="Disordered" evidence="6">
    <location>
        <begin position="270"/>
        <end position="313"/>
    </location>
</feature>
<reference evidence="10" key="1">
    <citation type="journal article" date="2017" name="Genome Biol.">
        <title>Comparative genomics reveals high biological diversity and specific adaptations in the industrially and medically important fungal genus Aspergillus.</title>
        <authorList>
            <person name="de Vries R.P."/>
            <person name="Riley R."/>
            <person name="Wiebenga A."/>
            <person name="Aguilar-Osorio G."/>
            <person name="Amillis S."/>
            <person name="Uchima C.A."/>
            <person name="Anderluh G."/>
            <person name="Asadollahi M."/>
            <person name="Askin M."/>
            <person name="Barry K."/>
            <person name="Battaglia E."/>
            <person name="Bayram O."/>
            <person name="Benocci T."/>
            <person name="Braus-Stromeyer S.A."/>
            <person name="Caldana C."/>
            <person name="Canovas D."/>
            <person name="Cerqueira G.C."/>
            <person name="Chen F."/>
            <person name="Chen W."/>
            <person name="Choi C."/>
            <person name="Clum A."/>
            <person name="Dos Santos R.A."/>
            <person name="Damasio A.R."/>
            <person name="Diallinas G."/>
            <person name="Emri T."/>
            <person name="Fekete E."/>
            <person name="Flipphi M."/>
            <person name="Freyberg S."/>
            <person name="Gallo A."/>
            <person name="Gournas C."/>
            <person name="Habgood R."/>
            <person name="Hainaut M."/>
            <person name="Harispe M.L."/>
            <person name="Henrissat B."/>
            <person name="Hilden K.S."/>
            <person name="Hope R."/>
            <person name="Hossain A."/>
            <person name="Karabika E."/>
            <person name="Karaffa L."/>
            <person name="Karanyi Z."/>
            <person name="Krasevec N."/>
            <person name="Kuo A."/>
            <person name="Kusch H."/>
            <person name="LaButti K."/>
            <person name="Lagendijk E.L."/>
            <person name="Lapidus A."/>
            <person name="Levasseur A."/>
            <person name="Lindquist E."/>
            <person name="Lipzen A."/>
            <person name="Logrieco A.F."/>
            <person name="MacCabe A."/>
            <person name="Maekelae M.R."/>
            <person name="Malavazi I."/>
            <person name="Melin P."/>
            <person name="Meyer V."/>
            <person name="Mielnichuk N."/>
            <person name="Miskei M."/>
            <person name="Molnar A.P."/>
            <person name="Mule G."/>
            <person name="Ngan C.Y."/>
            <person name="Orejas M."/>
            <person name="Orosz E."/>
            <person name="Ouedraogo J.P."/>
            <person name="Overkamp K.M."/>
            <person name="Park H.-S."/>
            <person name="Perrone G."/>
            <person name="Piumi F."/>
            <person name="Punt P.J."/>
            <person name="Ram A.F."/>
            <person name="Ramon A."/>
            <person name="Rauscher S."/>
            <person name="Record E."/>
            <person name="Riano-Pachon D.M."/>
            <person name="Robert V."/>
            <person name="Roehrig J."/>
            <person name="Ruller R."/>
            <person name="Salamov A."/>
            <person name="Salih N.S."/>
            <person name="Samson R.A."/>
            <person name="Sandor E."/>
            <person name="Sanguinetti M."/>
            <person name="Schuetze T."/>
            <person name="Sepcic K."/>
            <person name="Shelest E."/>
            <person name="Sherlock G."/>
            <person name="Sophianopoulou V."/>
            <person name="Squina F.M."/>
            <person name="Sun H."/>
            <person name="Susca A."/>
            <person name="Todd R.B."/>
            <person name="Tsang A."/>
            <person name="Unkles S.E."/>
            <person name="van de Wiele N."/>
            <person name="van Rossen-Uffink D."/>
            <person name="Oliveira J.V."/>
            <person name="Vesth T.C."/>
            <person name="Visser J."/>
            <person name="Yu J.-H."/>
            <person name="Zhou M."/>
            <person name="Andersen M.R."/>
            <person name="Archer D.B."/>
            <person name="Baker S.E."/>
            <person name="Benoit I."/>
            <person name="Brakhage A.A."/>
            <person name="Braus G.H."/>
            <person name="Fischer R."/>
            <person name="Frisvad J.C."/>
            <person name="Goldman G.H."/>
            <person name="Houbraken J."/>
            <person name="Oakley B."/>
            <person name="Pocsi I."/>
            <person name="Scazzocchio C."/>
            <person name="Seiboth B."/>
            <person name="vanKuyk P.A."/>
            <person name="Wortman J."/>
            <person name="Dyer P.S."/>
            <person name="Grigoriev I.V."/>
        </authorList>
    </citation>
    <scope>NUCLEOTIDE SEQUENCE [LARGE SCALE GENOMIC DNA]</scope>
    <source>
        <strain evidence="10">DTO 134E9</strain>
    </source>
</reference>
<evidence type="ECO:0000313" key="9">
    <source>
        <dbReference type="EMBL" id="OJJ38628.1"/>
    </source>
</evidence>
<accession>A0A1L9RUS4</accession>
<dbReference type="GeneID" id="63750271"/>
<dbReference type="PANTHER" id="PTHR22911">
    <property type="entry name" value="ACYL-MALONYL CONDENSING ENZYME-RELATED"/>
    <property type="match status" value="1"/>
</dbReference>
<feature type="transmembrane region" description="Helical" evidence="7">
    <location>
        <begin position="250"/>
        <end position="269"/>
    </location>
</feature>
<feature type="transmembrane region" description="Helical" evidence="7">
    <location>
        <begin position="182"/>
        <end position="206"/>
    </location>
</feature>
<dbReference type="AlphaFoldDB" id="A0A1L9RUS4"/>
<keyword evidence="3" id="KW-0256">Endoplasmic reticulum</keyword>
<feature type="transmembrane region" description="Helical" evidence="7">
    <location>
        <begin position="149"/>
        <end position="170"/>
    </location>
</feature>
<evidence type="ECO:0000256" key="2">
    <source>
        <dbReference type="ARBA" id="ARBA00022692"/>
    </source>
</evidence>
<dbReference type="VEuPathDB" id="FungiDB:ASPWEDRAFT_36316"/>
<keyword evidence="10" id="KW-1185">Reference proteome</keyword>
<organism evidence="9 10">
    <name type="scientific">Aspergillus wentii DTO 134E9</name>
    <dbReference type="NCBI Taxonomy" id="1073089"/>
    <lineage>
        <taxon>Eukaryota</taxon>
        <taxon>Fungi</taxon>
        <taxon>Dikarya</taxon>
        <taxon>Ascomycota</taxon>
        <taxon>Pezizomycotina</taxon>
        <taxon>Eurotiomycetes</taxon>
        <taxon>Eurotiomycetidae</taxon>
        <taxon>Eurotiales</taxon>
        <taxon>Aspergillaceae</taxon>
        <taxon>Aspergillus</taxon>
        <taxon>Aspergillus subgen. Cremei</taxon>
    </lineage>
</organism>
<keyword evidence="4 7" id="KW-1133">Transmembrane helix</keyword>
<feature type="transmembrane region" description="Helical" evidence="7">
    <location>
        <begin position="76"/>
        <end position="94"/>
    </location>
</feature>
<sequence>MWYAQVPNPLGTRPVVGLLILRAVGGFFGVYGLYYSVQYLPISEASVLTFLAPILSCYTCSLFIPGERFTGKQQLAAVISLVGVVLIAQPFAFFRSGESANTTTEESDTTKKEYQHTMAVIVSLIGVMGASCAYSTIRMIGTRAHPLVSVTYFSAVTAIISLVAMAALPWVPFKLPATWIDWVLLAGLGVCGFLLQFWLTAGLAYVPPPPKGGTGSSNKSSGSRATSMLYTVMIYAMFYDKVVWGVTLSPVSWVGSALIIGSAISVAMARDDRSGSDGGSAEDAGEREPRENEAAKATSDLEHSHRVEEGGRS</sequence>
<evidence type="ECO:0000256" key="5">
    <source>
        <dbReference type="ARBA" id="ARBA00023136"/>
    </source>
</evidence>
<evidence type="ECO:0000313" key="10">
    <source>
        <dbReference type="Proteomes" id="UP000184383"/>
    </source>
</evidence>
<name>A0A1L9RUS4_ASPWE</name>
<feature type="compositionally biased region" description="Basic and acidic residues" evidence="6">
    <location>
        <begin position="284"/>
        <end position="313"/>
    </location>
</feature>
<evidence type="ECO:0000256" key="7">
    <source>
        <dbReference type="SAM" id="Phobius"/>
    </source>
</evidence>
<protein>
    <recommendedName>
        <fullName evidence="8">EamA domain-containing protein</fullName>
    </recommendedName>
</protein>
<evidence type="ECO:0000256" key="6">
    <source>
        <dbReference type="SAM" id="MobiDB-lite"/>
    </source>
</evidence>
<feature type="transmembrane region" description="Helical" evidence="7">
    <location>
        <begin position="46"/>
        <end position="64"/>
    </location>
</feature>
<dbReference type="SUPFAM" id="SSF103481">
    <property type="entry name" value="Multidrug resistance efflux transporter EmrE"/>
    <property type="match status" value="1"/>
</dbReference>